<dbReference type="PRINTS" id="PR00790">
    <property type="entry name" value="PAMONOXGNASE"/>
</dbReference>
<dbReference type="Pfam" id="PF03712">
    <property type="entry name" value="Cu2_monoox_C"/>
    <property type="match status" value="1"/>
</dbReference>
<keyword evidence="18 27" id="KW-1015">Disulfide bond</keyword>
<dbReference type="PANTHER" id="PTHR10680">
    <property type="entry name" value="PEPTIDYL-GLYCINE ALPHA-AMIDATING MONOOXYGENASE"/>
    <property type="match status" value="1"/>
</dbReference>
<dbReference type="InterPro" id="IPR014784">
    <property type="entry name" value="Cu2_ascorb_mOase-like_C"/>
</dbReference>
<evidence type="ECO:0000256" key="3">
    <source>
        <dbReference type="ARBA" id="ARBA00004613"/>
    </source>
</evidence>
<evidence type="ECO:0000256" key="26">
    <source>
        <dbReference type="PIRSR" id="PIRSR600720-2"/>
    </source>
</evidence>
<dbReference type="GO" id="GO:0004504">
    <property type="term" value="F:peptidylglycine monooxygenase activity"/>
    <property type="evidence" value="ECO:0007669"/>
    <property type="project" value="UniProtKB-EC"/>
</dbReference>
<dbReference type="AlphaFoldDB" id="A0A087TBN0"/>
<organism evidence="32 33">
    <name type="scientific">Stegodyphus mimosarum</name>
    <name type="common">African social velvet spider</name>
    <dbReference type="NCBI Taxonomy" id="407821"/>
    <lineage>
        <taxon>Eukaryota</taxon>
        <taxon>Metazoa</taxon>
        <taxon>Ecdysozoa</taxon>
        <taxon>Arthropoda</taxon>
        <taxon>Chelicerata</taxon>
        <taxon>Arachnida</taxon>
        <taxon>Araneae</taxon>
        <taxon>Araneomorphae</taxon>
        <taxon>Entelegynae</taxon>
        <taxon>Eresoidea</taxon>
        <taxon>Eresidae</taxon>
        <taxon>Stegodyphus</taxon>
    </lineage>
</organism>
<evidence type="ECO:0000256" key="25">
    <source>
        <dbReference type="PIRSR" id="PIRSR600720-1"/>
    </source>
</evidence>
<dbReference type="GO" id="GO:0005507">
    <property type="term" value="F:copper ion binding"/>
    <property type="evidence" value="ECO:0007669"/>
    <property type="project" value="InterPro"/>
</dbReference>
<dbReference type="PROSITE" id="PS00084">
    <property type="entry name" value="CU2_MONOOXYGENASE_1"/>
    <property type="match status" value="1"/>
</dbReference>
<sequence length="543" mass="61632">MFFKMLAEYLLVILSVCITKTRLQRMDGSPFPADSHYSMNINMPDVKPDVPDAYLCTARKLNPNEAYIVKYDPDVNARTAHHMLLFGCKDLQNQNHLYPTYWNCAHGDMCNRMSIMYGWAKNAPAMELPPDVGFLIGGNSSIHYIVLQIHYAKPLPDGTTDNSGLKLHLTSQRQRYITGIRLLLGDNSRIPPHKPKYHIDVNCKFDENYVIHPFAYRVHTHKLGVVVSGYYYNTVNKSWIFLAKGNPQWPQAFYPMQRKHTITNNDILAARCTYNSTEMNVPVKIGSSSTDEMCNLYLMYYTEYRNALSGQSPPCVGVQFRELVQNLPPGNDIPLPRNPEMEQQAFGGGHHHTAITYKNFEKDGFSSPSFNAGFSLSDTSTHYGPKINANGQLNNEYMYKEVYGWPSKDLKFGQIAAVTLDHNGNVAIFHRGDHVWNELTFDYYNNYLPPRDHPIKTPTVIILDSVTGLVMKQWGSGIFYMPHGLFISRDGSFWLTDVALHQVFQFSSTDLEKPALTLGERFVPGNDNRHFCKPASVAVSKSG</sequence>
<feature type="disulfide bond" evidence="27">
    <location>
        <begin position="203"/>
        <end position="315"/>
    </location>
</feature>
<evidence type="ECO:0000256" key="4">
    <source>
        <dbReference type="ARBA" id="ARBA00006026"/>
    </source>
</evidence>
<dbReference type="InterPro" id="IPR008977">
    <property type="entry name" value="PHM/PNGase_F_dom_sf"/>
</dbReference>
<evidence type="ECO:0000313" key="33">
    <source>
        <dbReference type="Proteomes" id="UP000054359"/>
    </source>
</evidence>
<dbReference type="OrthoDB" id="6407098at2759"/>
<dbReference type="GO" id="GO:0012505">
    <property type="term" value="C:endomembrane system"/>
    <property type="evidence" value="ECO:0007669"/>
    <property type="project" value="UniProtKB-SubCell"/>
</dbReference>
<evidence type="ECO:0000256" key="8">
    <source>
        <dbReference type="ARBA" id="ARBA00022692"/>
    </source>
</evidence>
<comment type="cofactor">
    <cofactor evidence="26">
        <name>Cu(2+)</name>
        <dbReference type="ChEBI" id="CHEBI:29036"/>
    </cofactor>
    <text evidence="26">Binds 2 Cu(2+) ions per subunit.</text>
</comment>
<evidence type="ECO:0000256" key="27">
    <source>
        <dbReference type="PIRSR" id="PIRSR600720-3"/>
    </source>
</evidence>
<evidence type="ECO:0000256" key="7">
    <source>
        <dbReference type="ARBA" id="ARBA00022525"/>
    </source>
</evidence>
<evidence type="ECO:0000259" key="30">
    <source>
        <dbReference type="Pfam" id="PF01082"/>
    </source>
</evidence>
<evidence type="ECO:0000256" key="17">
    <source>
        <dbReference type="ARBA" id="ARBA00023136"/>
    </source>
</evidence>
<feature type="disulfide bond" evidence="27">
    <location>
        <begin position="272"/>
        <end position="294"/>
    </location>
</feature>
<dbReference type="InterPro" id="IPR001258">
    <property type="entry name" value="NHL_repeat"/>
</dbReference>
<feature type="disulfide bond" evidence="27">
    <location>
        <begin position="56"/>
        <end position="104"/>
    </location>
</feature>
<feature type="non-terminal residue" evidence="32">
    <location>
        <position position="543"/>
    </location>
</feature>
<dbReference type="GO" id="GO:0004598">
    <property type="term" value="F:peptidylamidoglycolate lyase activity"/>
    <property type="evidence" value="ECO:0007669"/>
    <property type="project" value="UniProtKB-EC"/>
</dbReference>
<feature type="binding site" evidence="26">
    <location>
        <position position="485"/>
    </location>
    <ligand>
        <name>Ca(2+)</name>
        <dbReference type="ChEBI" id="CHEBI:29108"/>
        <note>structural</note>
    </ligand>
</feature>
<dbReference type="InterPro" id="IPR036939">
    <property type="entry name" value="Cu2_ascorb_mOase_N_sf"/>
</dbReference>
<evidence type="ECO:0000256" key="18">
    <source>
        <dbReference type="ARBA" id="ARBA00023157"/>
    </source>
</evidence>
<keyword evidence="8" id="KW-0812">Transmembrane</keyword>
<evidence type="ECO:0000256" key="20">
    <source>
        <dbReference type="ARBA" id="ARBA00023239"/>
    </source>
</evidence>
<dbReference type="Pfam" id="PF01082">
    <property type="entry name" value="Cu2_monooxygen"/>
    <property type="match status" value="1"/>
</dbReference>
<keyword evidence="9 26" id="KW-0479">Metal-binding</keyword>
<accession>A0A087TBN0</accession>
<dbReference type="PANTHER" id="PTHR10680:SF14">
    <property type="entry name" value="PEPTIDYL-GLYCINE ALPHA-AMIDATING MONOOXYGENASE"/>
    <property type="match status" value="1"/>
</dbReference>
<comment type="similarity">
    <text evidence="5">In the N-terminal section; belongs to the copper type II ascorbate-dependent monooxygenase family.</text>
</comment>
<dbReference type="GO" id="GO:0031410">
    <property type="term" value="C:cytoplasmic vesicle"/>
    <property type="evidence" value="ECO:0007669"/>
    <property type="project" value="UniProtKB-SubCell"/>
</dbReference>
<evidence type="ECO:0000256" key="28">
    <source>
        <dbReference type="PROSITE-ProRule" id="PRU00504"/>
    </source>
</evidence>
<keyword evidence="15 26" id="KW-0186">Copper</keyword>
<keyword evidence="33" id="KW-1185">Reference proteome</keyword>
<feature type="binding site" evidence="26">
    <location>
        <position position="219"/>
    </location>
    <ligand>
        <name>Cu(2+)</name>
        <dbReference type="ChEBI" id="CHEBI:29036"/>
        <label>1</label>
        <note>catalytic</note>
    </ligand>
</feature>
<feature type="binding site" evidence="26">
    <location>
        <position position="483"/>
    </location>
    <ligand>
        <name>Zn(2+)</name>
        <dbReference type="ChEBI" id="CHEBI:29105"/>
        <note>catalytic</note>
    </ligand>
</feature>
<evidence type="ECO:0000256" key="24">
    <source>
        <dbReference type="ARBA" id="ARBA00048431"/>
    </source>
</evidence>
<keyword evidence="14" id="KW-0560">Oxidoreductase</keyword>
<comment type="cofactor">
    <cofactor evidence="26">
        <name>Zn(2+)</name>
        <dbReference type="ChEBI" id="CHEBI:29105"/>
    </cofactor>
    <text evidence="26">Binds one Zn(2+) ion per subunit.</text>
</comment>
<evidence type="ECO:0000256" key="11">
    <source>
        <dbReference type="ARBA" id="ARBA00022737"/>
    </source>
</evidence>
<comment type="subcellular location">
    <subcellularLocation>
        <location evidence="2">Cytoplasmic vesicle</location>
    </subcellularLocation>
    <subcellularLocation>
        <location evidence="23">Endomembrane system</location>
        <topology evidence="23">Single-pass membrane protein</topology>
    </subcellularLocation>
    <subcellularLocation>
        <location evidence="3">Secreted</location>
    </subcellularLocation>
</comment>
<evidence type="ECO:0000256" key="14">
    <source>
        <dbReference type="ARBA" id="ARBA00023002"/>
    </source>
</evidence>
<feature type="binding site" evidence="25">
    <location>
        <position position="431"/>
    </location>
    <ligand>
        <name>a protein</name>
        <dbReference type="ChEBI" id="CHEBI:16541"/>
    </ligand>
    <ligandPart>
        <name>C-terminal Xaa-(2S)-2-hydroxyglycine residue</name>
        <dbReference type="ChEBI" id="CHEBI:142768"/>
    </ligandPart>
</feature>
<evidence type="ECO:0000256" key="12">
    <source>
        <dbReference type="ARBA" id="ARBA00022833"/>
    </source>
</evidence>
<keyword evidence="11" id="KW-0677">Repeat</keyword>
<evidence type="ECO:0000256" key="21">
    <source>
        <dbReference type="ARBA" id="ARBA00023268"/>
    </source>
</evidence>
<proteinExistence type="inferred from homology"/>
<evidence type="ECO:0000256" key="2">
    <source>
        <dbReference type="ARBA" id="ARBA00004541"/>
    </source>
</evidence>
<dbReference type="Gene3D" id="2.60.120.310">
    <property type="entry name" value="Copper type II, ascorbate-dependent monooxygenase, N-terminal domain"/>
    <property type="match status" value="1"/>
</dbReference>
<feature type="binding site" evidence="26">
    <location>
        <position position="221"/>
    </location>
    <ligand>
        <name>Cu(2+)</name>
        <dbReference type="ChEBI" id="CHEBI:29036"/>
        <label>1</label>
        <note>catalytic</note>
    </ligand>
</feature>
<dbReference type="PROSITE" id="PS51125">
    <property type="entry name" value="NHL"/>
    <property type="match status" value="1"/>
</dbReference>
<dbReference type="FunFam" id="2.60.120.310:FF:000005">
    <property type="entry name" value="Peptidylglycine alpha-hydroxylating monooxygenase"/>
    <property type="match status" value="1"/>
</dbReference>
<keyword evidence="7" id="KW-0964">Secreted</keyword>
<keyword evidence="13" id="KW-1133">Transmembrane helix</keyword>
<keyword evidence="10 29" id="KW-0732">Signal</keyword>
<protein>
    <submittedName>
        <fullName evidence="32">Peptidyl-glycine alpha-amidating monooxygenase A</fullName>
    </submittedName>
</protein>
<evidence type="ECO:0000256" key="9">
    <source>
        <dbReference type="ARBA" id="ARBA00022723"/>
    </source>
</evidence>
<dbReference type="Gene3D" id="2.120.10.30">
    <property type="entry name" value="TolB, C-terminal domain"/>
    <property type="match status" value="1"/>
</dbReference>
<dbReference type="OMA" id="WIFLAKG"/>
<dbReference type="GO" id="GO:0006518">
    <property type="term" value="P:peptide metabolic process"/>
    <property type="evidence" value="ECO:0007669"/>
    <property type="project" value="InterPro"/>
</dbReference>
<evidence type="ECO:0000256" key="29">
    <source>
        <dbReference type="SAM" id="SignalP"/>
    </source>
</evidence>
<gene>
    <name evidence="32" type="ORF">X975_12148</name>
</gene>
<dbReference type="PROSITE" id="PS00085">
    <property type="entry name" value="CU2_MONOOXYGENASE_2"/>
    <property type="match status" value="1"/>
</dbReference>
<evidence type="ECO:0000259" key="31">
    <source>
        <dbReference type="Pfam" id="PF03712"/>
    </source>
</evidence>
<feature type="domain" description="Copper type II ascorbate-dependent monooxygenase C-terminal" evidence="31">
    <location>
        <begin position="180"/>
        <end position="306"/>
    </location>
</feature>
<dbReference type="InterPro" id="IPR011042">
    <property type="entry name" value="6-blade_b-propeller_TolB-like"/>
</dbReference>
<keyword evidence="20" id="KW-0456">Lyase</keyword>
<feature type="chain" id="PRO_5001829492" evidence="29">
    <location>
        <begin position="24"/>
        <end position="543"/>
    </location>
</feature>
<feature type="binding site" evidence="26">
    <location>
        <position position="293"/>
    </location>
    <ligand>
        <name>Cu(2+)</name>
        <dbReference type="ChEBI" id="CHEBI:29036"/>
        <label>1</label>
        <note>catalytic</note>
    </ligand>
</feature>
<comment type="catalytic activity">
    <reaction evidence="24">
        <text>a [peptide]-C-terminal glycine + 2 L-ascorbate + O2 = a [peptide]-C-terminal (2S)-2-hydroxyglycine + 2 monodehydro-L-ascorbate radical + H2O</text>
        <dbReference type="Rhea" id="RHEA:21452"/>
        <dbReference type="Rhea" id="RHEA-COMP:13486"/>
        <dbReference type="Rhea" id="RHEA-COMP:15321"/>
        <dbReference type="ChEBI" id="CHEBI:15377"/>
        <dbReference type="ChEBI" id="CHEBI:15379"/>
        <dbReference type="ChEBI" id="CHEBI:38290"/>
        <dbReference type="ChEBI" id="CHEBI:59513"/>
        <dbReference type="ChEBI" id="CHEBI:137000"/>
        <dbReference type="ChEBI" id="CHEBI:142768"/>
        <dbReference type="EC" id="1.14.17.3"/>
    </reaction>
</comment>
<dbReference type="InterPro" id="IPR000323">
    <property type="entry name" value="Cu2_ascorb_mOase_N"/>
</dbReference>
<dbReference type="InterPro" id="IPR020611">
    <property type="entry name" value="Cu2_ascorb_mOase_CS-1"/>
</dbReference>
<comment type="similarity">
    <text evidence="6">Belongs to the copper type II ascorbate-dependent monooxygenase family.</text>
</comment>
<feature type="repeat" description="NHL" evidence="28">
    <location>
        <begin position="468"/>
        <end position="509"/>
    </location>
</feature>
<keyword evidence="22" id="KW-0968">Cytoplasmic vesicle</keyword>
<reference evidence="32 33" key="1">
    <citation type="submission" date="2013-11" db="EMBL/GenBank/DDBJ databases">
        <title>Genome sequencing of Stegodyphus mimosarum.</title>
        <authorList>
            <person name="Bechsgaard J."/>
        </authorList>
    </citation>
    <scope>NUCLEOTIDE SEQUENCE [LARGE SCALE GENOMIC DNA]</scope>
</reference>
<keyword evidence="26" id="KW-0106">Calcium</keyword>
<evidence type="ECO:0000313" key="32">
    <source>
        <dbReference type="EMBL" id="KFM62519.1"/>
    </source>
</evidence>
<feature type="binding site" evidence="26">
    <location>
        <position position="418"/>
    </location>
    <ligand>
        <name>Ca(2+)</name>
        <dbReference type="ChEBI" id="CHEBI:29108"/>
        <note>structural</note>
    </ligand>
</feature>
<dbReference type="InterPro" id="IPR014783">
    <property type="entry name" value="Cu2_ascorb_mOase_CS-2"/>
</dbReference>
<feature type="binding site" evidence="26">
    <location>
        <position position="81"/>
    </location>
    <ligand>
        <name>Cu(2+)</name>
        <dbReference type="ChEBI" id="CHEBI:29036"/>
        <label>1</label>
        <note>catalytic</note>
    </ligand>
</feature>
<evidence type="ECO:0000256" key="22">
    <source>
        <dbReference type="ARBA" id="ARBA00023329"/>
    </source>
</evidence>
<dbReference type="EMBL" id="KK114475">
    <property type="protein sequence ID" value="KFM62519.1"/>
    <property type="molecule type" value="Genomic_DNA"/>
</dbReference>
<comment type="similarity">
    <text evidence="4">In the C-terminal section; belongs to the peptidyl-alpha-hydroxyglycine alpha-amidating lyase family.</text>
</comment>
<name>A0A087TBN0_STEMI</name>
<dbReference type="GO" id="GO:0005576">
    <property type="term" value="C:extracellular region"/>
    <property type="evidence" value="ECO:0007669"/>
    <property type="project" value="UniProtKB-SubCell"/>
</dbReference>
<keyword evidence="19" id="KW-0325">Glycoprotein</keyword>
<evidence type="ECO:0000256" key="6">
    <source>
        <dbReference type="ARBA" id="ARBA00010676"/>
    </source>
</evidence>
<evidence type="ECO:0000256" key="16">
    <source>
        <dbReference type="ARBA" id="ARBA00023033"/>
    </source>
</evidence>
<evidence type="ECO:0000256" key="5">
    <source>
        <dbReference type="ARBA" id="ARBA00010263"/>
    </source>
</evidence>
<keyword evidence="16 32" id="KW-0503">Monooxygenase</keyword>
<feature type="signal peptide" evidence="29">
    <location>
        <begin position="1"/>
        <end position="23"/>
    </location>
</feature>
<evidence type="ECO:0000256" key="1">
    <source>
        <dbReference type="ARBA" id="ARBA00000686"/>
    </source>
</evidence>
<dbReference type="InterPro" id="IPR024548">
    <property type="entry name" value="Cu2_monoox_C"/>
</dbReference>
<feature type="binding site" evidence="26">
    <location>
        <position position="150"/>
    </location>
    <ligand>
        <name>Cu(2+)</name>
        <dbReference type="ChEBI" id="CHEBI:29036"/>
        <label>1</label>
        <note>catalytic</note>
    </ligand>
</feature>
<dbReference type="Gene3D" id="2.60.120.230">
    <property type="match status" value="1"/>
</dbReference>
<dbReference type="GO" id="GO:0016020">
    <property type="term" value="C:membrane"/>
    <property type="evidence" value="ECO:0007669"/>
    <property type="project" value="InterPro"/>
</dbReference>
<evidence type="ECO:0000256" key="15">
    <source>
        <dbReference type="ARBA" id="ARBA00023008"/>
    </source>
</evidence>
<keyword evidence="21" id="KW-0511">Multifunctional enzyme</keyword>
<evidence type="ECO:0000256" key="23">
    <source>
        <dbReference type="ARBA" id="ARBA00037847"/>
    </source>
</evidence>
<feature type="binding site" evidence="26">
    <location>
        <position position="82"/>
    </location>
    <ligand>
        <name>Cu(2+)</name>
        <dbReference type="ChEBI" id="CHEBI:29036"/>
        <label>1</label>
        <note>catalytic</note>
    </ligand>
</feature>
<evidence type="ECO:0000256" key="10">
    <source>
        <dbReference type="ARBA" id="ARBA00022729"/>
    </source>
</evidence>
<dbReference type="Proteomes" id="UP000054359">
    <property type="component" value="Unassembled WGS sequence"/>
</dbReference>
<evidence type="ECO:0000256" key="13">
    <source>
        <dbReference type="ARBA" id="ARBA00022989"/>
    </source>
</evidence>
<dbReference type="SUPFAM" id="SSF75011">
    <property type="entry name" value="3-carboxy-cis,cis-mucoante lactonizing enzyme"/>
    <property type="match status" value="1"/>
</dbReference>
<comment type="catalytic activity">
    <reaction evidence="1">
        <text>a [peptide]-C-terminal (2S)-2-hydroxyglycine = a [peptide]-C-terminal amide + glyoxylate</text>
        <dbReference type="Rhea" id="RHEA:20924"/>
        <dbReference type="Rhea" id="RHEA-COMP:13485"/>
        <dbReference type="Rhea" id="RHEA-COMP:15321"/>
        <dbReference type="ChEBI" id="CHEBI:36655"/>
        <dbReference type="ChEBI" id="CHEBI:137001"/>
        <dbReference type="ChEBI" id="CHEBI:142768"/>
        <dbReference type="EC" id="4.3.2.5"/>
    </reaction>
</comment>
<keyword evidence="17" id="KW-0472">Membrane</keyword>
<dbReference type="InterPro" id="IPR000720">
    <property type="entry name" value="PHM/PAL"/>
</dbReference>
<feature type="domain" description="Copper type II ascorbate-dependent monooxygenase N-terminal" evidence="30">
    <location>
        <begin position="40"/>
        <end position="154"/>
    </location>
</feature>
<dbReference type="SUPFAM" id="SSF49742">
    <property type="entry name" value="PHM/PNGase F"/>
    <property type="match status" value="2"/>
</dbReference>
<keyword evidence="12 26" id="KW-0862">Zinc</keyword>
<evidence type="ECO:0000256" key="19">
    <source>
        <dbReference type="ARBA" id="ARBA00023180"/>
    </source>
</evidence>